<dbReference type="GO" id="GO:0004519">
    <property type="term" value="F:endonuclease activity"/>
    <property type="evidence" value="ECO:0007669"/>
    <property type="project" value="UniProtKB-KW"/>
</dbReference>
<proteinExistence type="predicted"/>
<protein>
    <submittedName>
        <fullName evidence="1">Endonuclease-reverse transcriptase</fullName>
    </submittedName>
</protein>
<organism evidence="1 2">
    <name type="scientific">Plakobranchus ocellatus</name>
    <dbReference type="NCBI Taxonomy" id="259542"/>
    <lineage>
        <taxon>Eukaryota</taxon>
        <taxon>Metazoa</taxon>
        <taxon>Spiralia</taxon>
        <taxon>Lophotrochozoa</taxon>
        <taxon>Mollusca</taxon>
        <taxon>Gastropoda</taxon>
        <taxon>Heterobranchia</taxon>
        <taxon>Euthyneura</taxon>
        <taxon>Panpulmonata</taxon>
        <taxon>Sacoglossa</taxon>
        <taxon>Placobranchoidea</taxon>
        <taxon>Plakobranchidae</taxon>
        <taxon>Plakobranchus</taxon>
    </lineage>
</organism>
<keyword evidence="2" id="KW-1185">Reference proteome</keyword>
<keyword evidence="1" id="KW-0255">Endonuclease</keyword>
<gene>
    <name evidence="1" type="ORF">PoB_002618000</name>
</gene>
<comment type="caution">
    <text evidence="1">The sequence shown here is derived from an EMBL/GenBank/DDBJ whole genome shotgun (WGS) entry which is preliminary data.</text>
</comment>
<accession>A0AAV3ZWW2</accession>
<evidence type="ECO:0000313" key="2">
    <source>
        <dbReference type="Proteomes" id="UP000735302"/>
    </source>
</evidence>
<name>A0AAV3ZWW2_9GAST</name>
<dbReference type="EMBL" id="BLXT01003014">
    <property type="protein sequence ID" value="GFN99674.1"/>
    <property type="molecule type" value="Genomic_DNA"/>
</dbReference>
<sequence length="94" mass="11069">MNEPICTFFQDACNRLDDKTEKDAAMQEASAIRFDPQLRLAFTTILIYCRPADPLAFWYKHNLELCRDIMVRDKVTELNPQTENQVLMELQDKK</sequence>
<dbReference type="Proteomes" id="UP000735302">
    <property type="component" value="Unassembled WGS sequence"/>
</dbReference>
<keyword evidence="1" id="KW-0378">Hydrolase</keyword>
<evidence type="ECO:0000313" key="1">
    <source>
        <dbReference type="EMBL" id="GFN99674.1"/>
    </source>
</evidence>
<reference evidence="1 2" key="1">
    <citation type="journal article" date="2021" name="Elife">
        <title>Chloroplast acquisition without the gene transfer in kleptoplastic sea slugs, Plakobranchus ocellatus.</title>
        <authorList>
            <person name="Maeda T."/>
            <person name="Takahashi S."/>
            <person name="Yoshida T."/>
            <person name="Shimamura S."/>
            <person name="Takaki Y."/>
            <person name="Nagai Y."/>
            <person name="Toyoda A."/>
            <person name="Suzuki Y."/>
            <person name="Arimoto A."/>
            <person name="Ishii H."/>
            <person name="Satoh N."/>
            <person name="Nishiyama T."/>
            <person name="Hasebe M."/>
            <person name="Maruyama T."/>
            <person name="Minagawa J."/>
            <person name="Obokata J."/>
            <person name="Shigenobu S."/>
        </authorList>
    </citation>
    <scope>NUCLEOTIDE SEQUENCE [LARGE SCALE GENOMIC DNA]</scope>
</reference>
<keyword evidence="1" id="KW-0540">Nuclease</keyword>
<dbReference type="AlphaFoldDB" id="A0AAV3ZWW2"/>